<dbReference type="EMBL" id="JASBWT010000006">
    <property type="protein sequence ID" value="KAJ9103969.1"/>
    <property type="molecule type" value="Genomic_DNA"/>
</dbReference>
<evidence type="ECO:0000313" key="2">
    <source>
        <dbReference type="Proteomes" id="UP001227268"/>
    </source>
</evidence>
<organism evidence="1 2">
    <name type="scientific">Naganishia friedmannii</name>
    <dbReference type="NCBI Taxonomy" id="89922"/>
    <lineage>
        <taxon>Eukaryota</taxon>
        <taxon>Fungi</taxon>
        <taxon>Dikarya</taxon>
        <taxon>Basidiomycota</taxon>
        <taxon>Agaricomycotina</taxon>
        <taxon>Tremellomycetes</taxon>
        <taxon>Filobasidiales</taxon>
        <taxon>Filobasidiaceae</taxon>
        <taxon>Naganishia</taxon>
    </lineage>
</organism>
<reference evidence="1" key="1">
    <citation type="submission" date="2023-04" db="EMBL/GenBank/DDBJ databases">
        <title>Draft Genome sequencing of Naganishia species isolated from polar environments using Oxford Nanopore Technology.</title>
        <authorList>
            <person name="Leo P."/>
            <person name="Venkateswaran K."/>
        </authorList>
    </citation>
    <scope>NUCLEOTIDE SEQUENCE</scope>
    <source>
        <strain evidence="1">MNA-CCFEE 5423</strain>
    </source>
</reference>
<accession>A0ACC2VY28</accession>
<gene>
    <name evidence="1" type="ORF">QFC21_002432</name>
</gene>
<sequence length="753" mass="82647">MDVVKAVRTYLLRLITEVQGMKVLLLDAHTTPIVSLAMTQTELLAHEVYLTDRIDNQTRQQMNHLHCIAFLRPTRQNINHVITELGKPRYGGYWLYFSNVLGKQQIEEVAQADEYEVVKEVQATGPKDSSEGGVGRPRISAFAFTRPSYDGRDSLPLSSAQAASIRQLGFTRPPYEGRDSVSSGLERKRSKEKRKEYFADYLPHYPSLFSLTSAAVADGGDDPPNASDPTPPRIDWPPIYLPPPLHIPPPTLSSHTQALLSLLLSIKKRPVIRWEKMSQAGRTVALELREAMNTMPYRELFGFKPTSGSAPLLLILDRRNDPVTPLLSQWTYQAMVHELVGINNGRVTVESENRQDLRDLVLNPASDSFYAAQLFSNFGDLGAALSAYVQAYQARTQSINNPRSMETLADMKRFVEEYPEFKKLGGNVAKHVSLVGELSRVIERDELLSVSELEQSLAANESHAADYKNVINMIQSSRIPSSNKLRLAILYALRYQKLAGNAIPHVVDTLIENGVSADRARLVYVTLNLAGADQRQDDLFMNESIFSRGKSALKGLKTLELLLKGRLRETSYPFVEGDEYARTQRPQDIIVFMLGGTTYEESRAVALLNQQLAGQTRIIIGGTFVHNSQSFLDMLSNVAEHYPPSVYGPPSSIAASTGAATSGAATPTTGNAPTTTANAPAINLRAGGYELSVGGAAGSGLYRASGVNPGGIAASVQLDGLRDGARNFFGSLRDRVETTVQRVGTPRAQEDGA</sequence>
<proteinExistence type="predicted"/>
<dbReference type="Proteomes" id="UP001227268">
    <property type="component" value="Unassembled WGS sequence"/>
</dbReference>
<keyword evidence="2" id="KW-1185">Reference proteome</keyword>
<protein>
    <submittedName>
        <fullName evidence="1">Uncharacterized protein</fullName>
    </submittedName>
</protein>
<name>A0ACC2VY28_9TREE</name>
<evidence type="ECO:0000313" key="1">
    <source>
        <dbReference type="EMBL" id="KAJ9103969.1"/>
    </source>
</evidence>
<comment type="caution">
    <text evidence="1">The sequence shown here is derived from an EMBL/GenBank/DDBJ whole genome shotgun (WGS) entry which is preliminary data.</text>
</comment>